<dbReference type="GO" id="GO:0005524">
    <property type="term" value="F:ATP binding"/>
    <property type="evidence" value="ECO:0007669"/>
    <property type="project" value="UniProtKB-KW"/>
</dbReference>
<dbReference type="GO" id="GO:0007033">
    <property type="term" value="P:vacuole organization"/>
    <property type="evidence" value="ECO:0007669"/>
    <property type="project" value="TreeGrafter"/>
</dbReference>
<dbReference type="AlphaFoldDB" id="E1F692"/>
<feature type="domain" description="AAA+ ATPase" evidence="4">
    <location>
        <begin position="258"/>
        <end position="425"/>
    </location>
</feature>
<dbReference type="Proteomes" id="UP000008974">
    <property type="component" value="Unassembled WGS sequence"/>
</dbReference>
<dbReference type="Pfam" id="PF00004">
    <property type="entry name" value="AAA"/>
    <property type="match status" value="1"/>
</dbReference>
<dbReference type="OrthoDB" id="10251136at2759"/>
<evidence type="ECO:0000256" key="1">
    <source>
        <dbReference type="ARBA" id="ARBA00022741"/>
    </source>
</evidence>
<dbReference type="InterPro" id="IPR050304">
    <property type="entry name" value="MT-severing_AAA_ATPase"/>
</dbReference>
<dbReference type="PROSITE" id="PS00674">
    <property type="entry name" value="AAA"/>
    <property type="match status" value="1"/>
</dbReference>
<comment type="caution">
    <text evidence="5">The sequence shown here is derived from an EMBL/GenBank/DDBJ whole genome shotgun (WGS) entry which is preliminary data.</text>
</comment>
<evidence type="ECO:0000256" key="2">
    <source>
        <dbReference type="ARBA" id="ARBA00022840"/>
    </source>
</evidence>
<evidence type="ECO:0000259" key="4">
    <source>
        <dbReference type="SMART" id="SM00382"/>
    </source>
</evidence>
<comment type="similarity">
    <text evidence="3">Belongs to the AAA ATPase family.</text>
</comment>
<gene>
    <name evidence="5" type="ORF">GLP15_3641</name>
</gene>
<dbReference type="InterPro" id="IPR015415">
    <property type="entry name" value="Spast_Vps4_C"/>
</dbReference>
<reference evidence="5 6" key="1">
    <citation type="journal article" date="2010" name="BMC Genomics">
        <title>Genome analysis and comparative genomics of a Giardia intestinalis assemblage E isolate.</title>
        <authorList>
            <person name="Jerlstrom-Hultqvist J."/>
            <person name="Franzen O."/>
            <person name="Ankarklev J."/>
            <person name="Xu F."/>
            <person name="Nohynkova E."/>
            <person name="Andersson J.O."/>
            <person name="Svard S.G."/>
            <person name="Andersson B."/>
        </authorList>
    </citation>
    <scope>NUCLEOTIDE SEQUENCE [LARGE SCALE GENOMIC DNA]</scope>
    <source>
        <strain evidence="5 6">P15</strain>
    </source>
</reference>
<dbReference type="InterPro" id="IPR003593">
    <property type="entry name" value="AAA+_ATPase"/>
</dbReference>
<dbReference type="InterPro" id="IPR003959">
    <property type="entry name" value="ATPase_AAA_core"/>
</dbReference>
<dbReference type="Gene3D" id="1.10.8.60">
    <property type="match status" value="1"/>
</dbReference>
<dbReference type="SUPFAM" id="SSF52540">
    <property type="entry name" value="P-loop containing nucleoside triphosphate hydrolases"/>
    <property type="match status" value="1"/>
</dbReference>
<evidence type="ECO:0000313" key="6">
    <source>
        <dbReference type="Proteomes" id="UP000008974"/>
    </source>
</evidence>
<dbReference type="InterPro" id="IPR027417">
    <property type="entry name" value="P-loop_NTPase"/>
</dbReference>
<dbReference type="SMART" id="SM00382">
    <property type="entry name" value="AAA"/>
    <property type="match status" value="1"/>
</dbReference>
<dbReference type="PANTHER" id="PTHR23074:SF83">
    <property type="entry name" value="VACUOLAR PROTEIN SORTING-ASSOCIATED PROTEIN 4A"/>
    <property type="match status" value="1"/>
</dbReference>
<proteinExistence type="inferred from homology"/>
<dbReference type="VEuPathDB" id="GiardiaDB:GLP15_3641"/>
<dbReference type="Gene3D" id="3.40.50.300">
    <property type="entry name" value="P-loop containing nucleotide triphosphate hydrolases"/>
    <property type="match status" value="1"/>
</dbReference>
<accession>E1F692</accession>
<protein>
    <submittedName>
        <fullName evidence="5">SKD1 protein</fullName>
    </submittedName>
</protein>
<organism evidence="5 6">
    <name type="scientific">Giardia intestinalis (strain P15)</name>
    <name type="common">Giardia lamblia</name>
    <dbReference type="NCBI Taxonomy" id="658858"/>
    <lineage>
        <taxon>Eukaryota</taxon>
        <taxon>Metamonada</taxon>
        <taxon>Diplomonadida</taxon>
        <taxon>Hexamitidae</taxon>
        <taxon>Giardiinae</taxon>
        <taxon>Giardia</taxon>
    </lineage>
</organism>
<dbReference type="GO" id="GO:0016197">
    <property type="term" value="P:endosomal transport"/>
    <property type="evidence" value="ECO:0007669"/>
    <property type="project" value="TreeGrafter"/>
</dbReference>
<name>E1F692_GIAIA</name>
<dbReference type="Pfam" id="PF09336">
    <property type="entry name" value="Vps4_C"/>
    <property type="match status" value="1"/>
</dbReference>
<keyword evidence="1 3" id="KW-0547">Nucleotide-binding</keyword>
<evidence type="ECO:0000256" key="3">
    <source>
        <dbReference type="RuleBase" id="RU003651"/>
    </source>
</evidence>
<dbReference type="InterPro" id="IPR003960">
    <property type="entry name" value="ATPase_AAA_CS"/>
</dbReference>
<evidence type="ECO:0000313" key="5">
    <source>
        <dbReference type="EMBL" id="EFO62038.1"/>
    </source>
</evidence>
<sequence>MCSHLNSYGQLHSTLAERVLSKKIFGRSGLIPDMRAFIASSSNTTLSEQQYSYGALLASVTEPEYRTFVEDLLATMDPLPVIKRSGSVNLRRPSGSLIGGHIADLVSAIHASGQKVASETALHSVDYVQKVSGIPYEAENHKGIDEPSLKLVSASSLLPPTHFLNAHPSSSSLEPPGGVEEALSSVRKIKDSDKRSKPQSVSSNLAKQLIDEGILVDLNADMYNSQKLIGMKSALVELETSILVPVNHPHLYTKGLSLNRGILLYGPPGSGKTFLCKCVAAAAGVSFFIVTASHIMSKWQGESEKLVSSLFQLAREKAPSIILIDEIDGLLSQRSGDDSDGIRRVKNQFLQCFDETKHYNNEQILKFSSDSGVSQELMEPNSTTRSTSIERLKFVIVLGATNFPEAIDQAAFRRFDKRIFISLPDTNDREQFLLRNLPKHLIEEEPDLPRHIADRTQNFSNADLELLCESIKNCATRKLVEAEYFIRNAKNEWVICEHGNTILETDTPENKALRPLLFKGRLSQLPKGRCNLPKITLKDALDVLRNTFPSVTEADMKKYHDFAQQFKYT</sequence>
<dbReference type="PANTHER" id="PTHR23074">
    <property type="entry name" value="AAA DOMAIN-CONTAINING"/>
    <property type="match status" value="1"/>
</dbReference>
<dbReference type="FunFam" id="3.40.50.300:FF:002588">
    <property type="entry name" value="ATPase, AAA family"/>
    <property type="match status" value="1"/>
</dbReference>
<dbReference type="EMBL" id="ACVC01000195">
    <property type="protein sequence ID" value="EFO62038.1"/>
    <property type="molecule type" value="Genomic_DNA"/>
</dbReference>
<dbReference type="OMA" id="NEWVICE"/>
<dbReference type="GO" id="GO:0016887">
    <property type="term" value="F:ATP hydrolysis activity"/>
    <property type="evidence" value="ECO:0007669"/>
    <property type="project" value="InterPro"/>
</dbReference>
<keyword evidence="2 3" id="KW-0067">ATP-binding</keyword>
<dbReference type="STRING" id="658858.E1F692"/>